<dbReference type="OrthoDB" id="434519at2759"/>
<protein>
    <recommendedName>
        <fullName evidence="8">Sulfite exporter TauE/SafE</fullName>
    </recommendedName>
</protein>
<evidence type="ECO:0000313" key="7">
    <source>
        <dbReference type="Proteomes" id="UP000007800"/>
    </source>
</evidence>
<keyword evidence="3 5" id="KW-1133">Transmembrane helix</keyword>
<comment type="subcellular location">
    <subcellularLocation>
        <location evidence="1">Membrane</location>
        <topology evidence="1">Multi-pass membrane protein</topology>
    </subcellularLocation>
</comment>
<evidence type="ECO:0000256" key="3">
    <source>
        <dbReference type="ARBA" id="ARBA00022989"/>
    </source>
</evidence>
<feature type="transmembrane region" description="Helical" evidence="5">
    <location>
        <begin position="254"/>
        <end position="278"/>
    </location>
</feature>
<evidence type="ECO:0000256" key="2">
    <source>
        <dbReference type="ARBA" id="ARBA00022692"/>
    </source>
</evidence>
<dbReference type="PANTHER" id="PTHR14255:SF3">
    <property type="entry name" value="SULFITE EXPORTER TAUE_SAFE FAMILY PROTEIN 5-RELATED"/>
    <property type="match status" value="1"/>
</dbReference>
<dbReference type="GO" id="GO:0031464">
    <property type="term" value="C:Cul4A-RING E3 ubiquitin ligase complex"/>
    <property type="evidence" value="ECO:0007669"/>
    <property type="project" value="TreeGrafter"/>
</dbReference>
<dbReference type="AlphaFoldDB" id="C5KXR6"/>
<dbReference type="RefSeq" id="XP_002778995.1">
    <property type="nucleotide sequence ID" value="XM_002778949.1"/>
</dbReference>
<evidence type="ECO:0008006" key="8">
    <source>
        <dbReference type="Google" id="ProtNLM"/>
    </source>
</evidence>
<dbReference type="InterPro" id="IPR002781">
    <property type="entry name" value="TM_pro_TauE-like"/>
</dbReference>
<gene>
    <name evidence="6" type="ORF">Pmar_PMAR000834</name>
</gene>
<keyword evidence="7" id="KW-1185">Reference proteome</keyword>
<evidence type="ECO:0000256" key="5">
    <source>
        <dbReference type="SAM" id="Phobius"/>
    </source>
</evidence>
<dbReference type="InParanoid" id="C5KXR6"/>
<dbReference type="PANTHER" id="PTHR14255">
    <property type="entry name" value="CEREBLON"/>
    <property type="match status" value="1"/>
</dbReference>
<evidence type="ECO:0000256" key="1">
    <source>
        <dbReference type="ARBA" id="ARBA00004141"/>
    </source>
</evidence>
<reference evidence="6 7" key="1">
    <citation type="submission" date="2008-07" db="EMBL/GenBank/DDBJ databases">
        <authorList>
            <person name="El-Sayed N."/>
            <person name="Caler E."/>
            <person name="Inman J."/>
            <person name="Amedeo P."/>
            <person name="Hass B."/>
            <person name="Wortman J."/>
        </authorList>
    </citation>
    <scope>NUCLEOTIDE SEQUENCE [LARGE SCALE GENOMIC DNA]</scope>
    <source>
        <strain evidence="7">ATCC 50983 / TXsc</strain>
    </source>
</reference>
<dbReference type="EMBL" id="GG677256">
    <property type="protein sequence ID" value="EER10790.1"/>
    <property type="molecule type" value="Genomic_DNA"/>
</dbReference>
<feature type="transmembrane region" description="Helical" evidence="5">
    <location>
        <begin position="82"/>
        <end position="104"/>
    </location>
</feature>
<evidence type="ECO:0000256" key="4">
    <source>
        <dbReference type="ARBA" id="ARBA00023136"/>
    </source>
</evidence>
<feature type="transmembrane region" description="Helical" evidence="5">
    <location>
        <begin position="181"/>
        <end position="198"/>
    </location>
</feature>
<accession>C5KXR6</accession>
<dbReference type="Pfam" id="PF01925">
    <property type="entry name" value="TauE"/>
    <property type="match status" value="1"/>
</dbReference>
<dbReference type="GO" id="GO:0016567">
    <property type="term" value="P:protein ubiquitination"/>
    <property type="evidence" value="ECO:0007669"/>
    <property type="project" value="TreeGrafter"/>
</dbReference>
<proteinExistence type="predicted"/>
<sequence length="397" mass="41635">MSAPAADLSYVVLAGLSAFGCAAVAVGGGIGGGALYMPAFVAVMGDAHWAVPLSKVAINGVAVSATIFNLRQRHPTYDQPLIDLDIGLLLEPLTLLGSMLGVYLNVAMTSVEIFSCLVLVLSITAALTFRKAIQRRRLEGDASVEDGLGGAEMGLLGVDRSVVDKASRILQEEASLQPMKAWALFVLWLANGALLYLAEGPAELLCGGTAQKAMVSTVVVSCILVTGIVRGRLLRQQDEAGLPPSPVVYNKVNTIIYSLLSCFAGVCAGCLGIGGGLIKVQYRSLGKLSSAGCQGPLLLQLGMVPQAATATSIWMILFTSSIRPAWSPIPATISSGVVAQLQRGLGWQSDLGQEDQRVWKAVDCGISDGCFDSRIDALYGGGISTRPYVCQGWRSEE</sequence>
<feature type="transmembrane region" description="Helical" evidence="5">
    <location>
        <begin position="110"/>
        <end position="129"/>
    </location>
</feature>
<dbReference type="GeneID" id="9039175"/>
<organism evidence="7">
    <name type="scientific">Perkinsus marinus (strain ATCC 50983 / TXsc)</name>
    <dbReference type="NCBI Taxonomy" id="423536"/>
    <lineage>
        <taxon>Eukaryota</taxon>
        <taxon>Sar</taxon>
        <taxon>Alveolata</taxon>
        <taxon>Perkinsozoa</taxon>
        <taxon>Perkinsea</taxon>
        <taxon>Perkinsida</taxon>
        <taxon>Perkinsidae</taxon>
        <taxon>Perkinsus</taxon>
    </lineage>
</organism>
<feature type="transmembrane region" description="Helical" evidence="5">
    <location>
        <begin position="213"/>
        <end position="233"/>
    </location>
</feature>
<name>C5KXR6_PERM5</name>
<keyword evidence="4 5" id="KW-0472">Membrane</keyword>
<dbReference type="Proteomes" id="UP000007800">
    <property type="component" value="Unassembled WGS sequence"/>
</dbReference>
<feature type="transmembrane region" description="Helical" evidence="5">
    <location>
        <begin position="12"/>
        <end position="37"/>
    </location>
</feature>
<keyword evidence="2 5" id="KW-0812">Transmembrane</keyword>
<feature type="transmembrane region" description="Helical" evidence="5">
    <location>
        <begin position="49"/>
        <end position="70"/>
    </location>
</feature>
<dbReference type="OMA" id="PPQWREH"/>
<evidence type="ECO:0000313" key="6">
    <source>
        <dbReference type="EMBL" id="EER10790.1"/>
    </source>
</evidence>